<sequence length="111" mass="12891">TRIKSKNDQLPIAWTQETKFAFDICKKLIIDGTLLSFVSPDTRMSLMVDGSGFEVEMSLQQHLGPAFKRLEFSKEFSATERRYSSFYRENLSKYLSVKHFRCMLDGHDVIT</sequence>
<feature type="domain" description="Reverse transcriptase/retrotransposon-derived protein RNase H-like" evidence="1">
    <location>
        <begin position="14"/>
        <end position="109"/>
    </location>
</feature>
<comment type="caution">
    <text evidence="2">The sequence shown here is derived from an EMBL/GenBank/DDBJ whole genome shotgun (WGS) entry which is preliminary data.</text>
</comment>
<accession>A0A8X6J9Q8</accession>
<gene>
    <name evidence="2" type="primary">TY3B-I_805</name>
    <name evidence="2" type="ORF">NPIL_231331</name>
</gene>
<dbReference type="Proteomes" id="UP000887013">
    <property type="component" value="Unassembled WGS sequence"/>
</dbReference>
<dbReference type="GO" id="GO:0071897">
    <property type="term" value="P:DNA biosynthetic process"/>
    <property type="evidence" value="ECO:0007669"/>
    <property type="project" value="UniProtKB-ARBA"/>
</dbReference>
<protein>
    <submittedName>
        <fullName evidence="2">Transposon Ty3-I Gag-Pol polyprotein</fullName>
    </submittedName>
</protein>
<dbReference type="AlphaFoldDB" id="A0A8X6J9Q8"/>
<dbReference type="InterPro" id="IPR041577">
    <property type="entry name" value="RT_RNaseH_2"/>
</dbReference>
<reference evidence="2" key="1">
    <citation type="submission" date="2020-08" db="EMBL/GenBank/DDBJ databases">
        <title>Multicomponent nature underlies the extraordinary mechanical properties of spider dragline silk.</title>
        <authorList>
            <person name="Kono N."/>
            <person name="Nakamura H."/>
            <person name="Mori M."/>
            <person name="Yoshida Y."/>
            <person name="Ohtoshi R."/>
            <person name="Malay A.D."/>
            <person name="Moran D.A.P."/>
            <person name="Tomita M."/>
            <person name="Numata K."/>
            <person name="Arakawa K."/>
        </authorList>
    </citation>
    <scope>NUCLEOTIDE SEQUENCE</scope>
</reference>
<keyword evidence="3" id="KW-1185">Reference proteome</keyword>
<proteinExistence type="predicted"/>
<dbReference type="EMBL" id="BMAW01045379">
    <property type="protein sequence ID" value="GFS49631.1"/>
    <property type="molecule type" value="Genomic_DNA"/>
</dbReference>
<dbReference type="Pfam" id="PF17919">
    <property type="entry name" value="RT_RNaseH_2"/>
    <property type="match status" value="1"/>
</dbReference>
<name>A0A8X6J9Q8_NEPPI</name>
<evidence type="ECO:0000259" key="1">
    <source>
        <dbReference type="Pfam" id="PF17919"/>
    </source>
</evidence>
<evidence type="ECO:0000313" key="3">
    <source>
        <dbReference type="Proteomes" id="UP000887013"/>
    </source>
</evidence>
<feature type="non-terminal residue" evidence="2">
    <location>
        <position position="1"/>
    </location>
</feature>
<dbReference type="SUPFAM" id="SSF56672">
    <property type="entry name" value="DNA/RNA polymerases"/>
    <property type="match status" value="1"/>
</dbReference>
<dbReference type="InterPro" id="IPR043502">
    <property type="entry name" value="DNA/RNA_pol_sf"/>
</dbReference>
<organism evidence="2 3">
    <name type="scientific">Nephila pilipes</name>
    <name type="common">Giant wood spider</name>
    <name type="synonym">Nephila maculata</name>
    <dbReference type="NCBI Taxonomy" id="299642"/>
    <lineage>
        <taxon>Eukaryota</taxon>
        <taxon>Metazoa</taxon>
        <taxon>Ecdysozoa</taxon>
        <taxon>Arthropoda</taxon>
        <taxon>Chelicerata</taxon>
        <taxon>Arachnida</taxon>
        <taxon>Araneae</taxon>
        <taxon>Araneomorphae</taxon>
        <taxon>Entelegynae</taxon>
        <taxon>Araneoidea</taxon>
        <taxon>Nephilidae</taxon>
        <taxon>Nephila</taxon>
    </lineage>
</organism>
<evidence type="ECO:0000313" key="2">
    <source>
        <dbReference type="EMBL" id="GFS49631.1"/>
    </source>
</evidence>